<evidence type="ECO:0000313" key="5">
    <source>
        <dbReference type="EMBL" id="CAA0831692.1"/>
    </source>
</evidence>
<dbReference type="CDD" id="cd00051">
    <property type="entry name" value="EFh"/>
    <property type="match status" value="1"/>
</dbReference>
<dbReference type="Pfam" id="PF13499">
    <property type="entry name" value="EF-hand_7"/>
    <property type="match status" value="1"/>
</dbReference>
<comment type="caution">
    <text evidence="5">The sequence shown here is derived from an EMBL/GenBank/DDBJ whole genome shotgun (WGS) entry which is preliminary data.</text>
</comment>
<keyword evidence="2" id="KW-0677">Repeat</keyword>
<dbReference type="Proteomes" id="UP001153555">
    <property type="component" value="Unassembled WGS sequence"/>
</dbReference>
<dbReference type="InterPro" id="IPR018247">
    <property type="entry name" value="EF_Hand_1_Ca_BS"/>
</dbReference>
<dbReference type="SMART" id="SM00054">
    <property type="entry name" value="EFh"/>
    <property type="match status" value="3"/>
</dbReference>
<dbReference type="AlphaFoldDB" id="A0A9N7NCW4"/>
<evidence type="ECO:0000313" key="6">
    <source>
        <dbReference type="Proteomes" id="UP001153555"/>
    </source>
</evidence>
<keyword evidence="1" id="KW-0479">Metal-binding</keyword>
<dbReference type="PROSITE" id="PS50222">
    <property type="entry name" value="EF_HAND_2"/>
    <property type="match status" value="3"/>
</dbReference>
<evidence type="ECO:0000259" key="4">
    <source>
        <dbReference type="PROSITE" id="PS50222"/>
    </source>
</evidence>
<evidence type="ECO:0000256" key="1">
    <source>
        <dbReference type="ARBA" id="ARBA00022723"/>
    </source>
</evidence>
<keyword evidence="3" id="KW-0106">Calcium</keyword>
<evidence type="ECO:0000256" key="3">
    <source>
        <dbReference type="ARBA" id="ARBA00022837"/>
    </source>
</evidence>
<feature type="domain" description="EF-hand" evidence="4">
    <location>
        <begin position="4"/>
        <end position="39"/>
    </location>
</feature>
<dbReference type="PROSITE" id="PS00018">
    <property type="entry name" value="EF_HAND_1"/>
    <property type="match status" value="1"/>
</dbReference>
<accession>A0A9N7NCW4</accession>
<dbReference type="SUPFAM" id="SSF47473">
    <property type="entry name" value="EF-hand"/>
    <property type="match status" value="1"/>
</dbReference>
<dbReference type="PANTHER" id="PTHR10891">
    <property type="entry name" value="EF-HAND CALCIUM-BINDING DOMAIN CONTAINING PROTEIN"/>
    <property type="match status" value="1"/>
</dbReference>
<dbReference type="OrthoDB" id="26525at2759"/>
<dbReference type="EMBL" id="CACSLK010027832">
    <property type="protein sequence ID" value="CAA0831692.1"/>
    <property type="molecule type" value="Genomic_DNA"/>
</dbReference>
<organism evidence="5 6">
    <name type="scientific">Striga hermonthica</name>
    <name type="common">Purple witchweed</name>
    <name type="synonym">Buchnera hermonthica</name>
    <dbReference type="NCBI Taxonomy" id="68872"/>
    <lineage>
        <taxon>Eukaryota</taxon>
        <taxon>Viridiplantae</taxon>
        <taxon>Streptophyta</taxon>
        <taxon>Embryophyta</taxon>
        <taxon>Tracheophyta</taxon>
        <taxon>Spermatophyta</taxon>
        <taxon>Magnoliopsida</taxon>
        <taxon>eudicotyledons</taxon>
        <taxon>Gunneridae</taxon>
        <taxon>Pentapetalae</taxon>
        <taxon>asterids</taxon>
        <taxon>lamiids</taxon>
        <taxon>Lamiales</taxon>
        <taxon>Orobanchaceae</taxon>
        <taxon>Buchnereae</taxon>
        <taxon>Striga</taxon>
    </lineage>
</organism>
<dbReference type="GO" id="GO:0005509">
    <property type="term" value="F:calcium ion binding"/>
    <property type="evidence" value="ECO:0007669"/>
    <property type="project" value="InterPro"/>
</dbReference>
<feature type="domain" description="EF-hand" evidence="4">
    <location>
        <begin position="122"/>
        <end position="157"/>
    </location>
</feature>
<keyword evidence="6" id="KW-1185">Reference proteome</keyword>
<name>A0A9N7NCW4_STRHE</name>
<evidence type="ECO:0000256" key="2">
    <source>
        <dbReference type="ARBA" id="ARBA00022737"/>
    </source>
</evidence>
<reference evidence="5" key="1">
    <citation type="submission" date="2019-12" db="EMBL/GenBank/DDBJ databases">
        <authorList>
            <person name="Scholes J."/>
        </authorList>
    </citation>
    <scope>NUCLEOTIDE SEQUENCE</scope>
</reference>
<gene>
    <name evidence="5" type="ORF">SHERM_27037</name>
</gene>
<dbReference type="Gene3D" id="1.10.238.10">
    <property type="entry name" value="EF-hand"/>
    <property type="match status" value="2"/>
</dbReference>
<feature type="domain" description="EF-hand" evidence="4">
    <location>
        <begin position="83"/>
        <end position="118"/>
    </location>
</feature>
<dbReference type="InterPro" id="IPR011992">
    <property type="entry name" value="EF-hand-dom_pair"/>
</dbReference>
<dbReference type="FunFam" id="1.10.238.10:FF:000001">
    <property type="entry name" value="Calmodulin 1"/>
    <property type="match status" value="1"/>
</dbReference>
<protein>
    <submittedName>
        <fullName evidence="5">Probable calcium-binding protein CML44</fullName>
    </submittedName>
</protein>
<dbReference type="Pfam" id="PF13405">
    <property type="entry name" value="EF-hand_6"/>
    <property type="match status" value="1"/>
</dbReference>
<proteinExistence type="predicted"/>
<dbReference type="InterPro" id="IPR002048">
    <property type="entry name" value="EF_hand_dom"/>
</dbReference>
<dbReference type="InterPro" id="IPR039647">
    <property type="entry name" value="EF_hand_pair_protein_CML-like"/>
</dbReference>
<sequence>MPPISPDDLQRIFKNLDKNNKGQVTTQELHRLLGLVGIRTTLDELEKYVGRDTLGFIDFLFFYEAMVESKTAERGVYNDIDRHHENDLLEAFKVFDLNGDGYISSEELESVLSRLGLWDRKTGKKDGKDMIGAYDENLDGVLDFGEFKNMMMSGASTSDSDT</sequence>